<feature type="domain" description="N-acetyltransferase" evidence="1">
    <location>
        <begin position="50"/>
        <end position="188"/>
    </location>
</feature>
<dbReference type="SUPFAM" id="SSF55729">
    <property type="entry name" value="Acyl-CoA N-acyltransferases (Nat)"/>
    <property type="match status" value="1"/>
</dbReference>
<sequence>MKQVIYTSKKLGNVTIKSELNHYSVYSNRLEARSLNQDEESFLIDKYTLLLEKPENIKMFGEGKTWKPSAVKEFIKDEIKRWNFGNKFSVLSIYHSTTQEFIGYLCVNHSLDDFANVGVGHKNVGEIAYIIDQAFWGKGYGTEIAILGKKFIKHIISESENETLEHNIKEIVATVHPSNEGSKRILQKTLKHQEQEEFTKFGGQPRLLFFKPLKPYIPQVDESNVLAAKLVNSNI</sequence>
<gene>
    <name evidence="2" type="ORF">DGG96_19510</name>
    <name evidence="3" type="ORF">ELY20_16275</name>
</gene>
<dbReference type="InterPro" id="IPR051531">
    <property type="entry name" value="N-acetyltransferase"/>
</dbReference>
<proteinExistence type="predicted"/>
<dbReference type="PANTHER" id="PTHR43792:SF1">
    <property type="entry name" value="N-ACETYLTRANSFERASE DOMAIN-CONTAINING PROTEIN"/>
    <property type="match status" value="1"/>
</dbReference>
<dbReference type="Pfam" id="PF13302">
    <property type="entry name" value="Acetyltransf_3"/>
    <property type="match status" value="1"/>
</dbReference>
<organism evidence="2 4">
    <name type="scientific">Legionella qingyii</name>
    <dbReference type="NCBI Taxonomy" id="2184757"/>
    <lineage>
        <taxon>Bacteria</taxon>
        <taxon>Pseudomonadati</taxon>
        <taxon>Pseudomonadota</taxon>
        <taxon>Gammaproteobacteria</taxon>
        <taxon>Legionellales</taxon>
        <taxon>Legionellaceae</taxon>
        <taxon>Legionella</taxon>
    </lineage>
</organism>
<accession>A0A317TZM3</accession>
<dbReference type="EMBL" id="QHJG01000052">
    <property type="protein sequence ID" value="PWY53967.1"/>
    <property type="molecule type" value="Genomic_DNA"/>
</dbReference>
<keyword evidence="2" id="KW-0808">Transferase</keyword>
<protein>
    <submittedName>
        <fullName evidence="2">N-acetyltransferase</fullName>
    </submittedName>
</protein>
<dbReference type="Proteomes" id="UP000247152">
    <property type="component" value="Unassembled WGS sequence"/>
</dbReference>
<evidence type="ECO:0000259" key="1">
    <source>
        <dbReference type="Pfam" id="PF13302"/>
    </source>
</evidence>
<dbReference type="OrthoDB" id="9801656at2"/>
<dbReference type="GO" id="GO:0016747">
    <property type="term" value="F:acyltransferase activity, transferring groups other than amino-acyl groups"/>
    <property type="evidence" value="ECO:0007669"/>
    <property type="project" value="InterPro"/>
</dbReference>
<dbReference type="InterPro" id="IPR000182">
    <property type="entry name" value="GNAT_dom"/>
</dbReference>
<evidence type="ECO:0000313" key="5">
    <source>
        <dbReference type="Proteomes" id="UP000287374"/>
    </source>
</evidence>
<evidence type="ECO:0000313" key="2">
    <source>
        <dbReference type="EMBL" id="PWY53967.1"/>
    </source>
</evidence>
<reference evidence="3 5" key="2">
    <citation type="submission" date="2018-12" db="EMBL/GenBank/DDBJ databases">
        <title>Legionella sp,whole genome shotgun sequence.</title>
        <authorList>
            <person name="Wu H."/>
        </authorList>
    </citation>
    <scope>NUCLEOTIDE SEQUENCE [LARGE SCALE GENOMIC DNA]</scope>
    <source>
        <strain evidence="3">Km489</strain>
        <strain evidence="5">km489</strain>
    </source>
</reference>
<comment type="caution">
    <text evidence="2">The sequence shown here is derived from an EMBL/GenBank/DDBJ whole genome shotgun (WGS) entry which is preliminary data.</text>
</comment>
<dbReference type="InterPro" id="IPR016181">
    <property type="entry name" value="Acyl_CoA_acyltransferase"/>
</dbReference>
<dbReference type="EMBL" id="RZGX01000033">
    <property type="protein sequence ID" value="RUR18931.1"/>
    <property type="molecule type" value="Genomic_DNA"/>
</dbReference>
<dbReference type="PANTHER" id="PTHR43792">
    <property type="entry name" value="GNAT FAMILY, PUTATIVE (AFU_ORTHOLOGUE AFUA_3G00765)-RELATED-RELATED"/>
    <property type="match status" value="1"/>
</dbReference>
<name>A0A317TZM3_9GAMM</name>
<dbReference type="AlphaFoldDB" id="A0A317TZM3"/>
<evidence type="ECO:0000313" key="4">
    <source>
        <dbReference type="Proteomes" id="UP000247152"/>
    </source>
</evidence>
<keyword evidence="5" id="KW-1185">Reference proteome</keyword>
<reference evidence="2 4" key="1">
    <citation type="submission" date="2018-05" db="EMBL/GenBank/DDBJ databases">
        <title>Legionella qingyii sp.nov., whole genome shotgun sequence.</title>
        <authorList>
            <person name="Wu H."/>
            <person name="Zhu Q."/>
            <person name="Hu C."/>
        </authorList>
    </citation>
    <scope>NUCLEOTIDE SEQUENCE [LARGE SCALE GENOMIC DNA]</scope>
    <source>
        <strain evidence="2 4">HEB18</strain>
    </source>
</reference>
<dbReference type="RefSeq" id="WP_110144152.1">
    <property type="nucleotide sequence ID" value="NZ_QHJG01000052.1"/>
</dbReference>
<dbReference type="Gene3D" id="3.40.630.30">
    <property type="match status" value="1"/>
</dbReference>
<dbReference type="Proteomes" id="UP000287374">
    <property type="component" value="Unassembled WGS sequence"/>
</dbReference>
<evidence type="ECO:0000313" key="3">
    <source>
        <dbReference type="EMBL" id="RUR18931.1"/>
    </source>
</evidence>